<sequence>MQVDDRTQACHWMLLRLAGWVADGLLTTCRDWLMQGRLADVGLAASHAVRTGRVRLVDLDLELLTELCQEAGAEVTSLREVEVQTLEPIPMYQFSAVPPADGSATVGSGSDGDRVTQTAIDMAEAEPTVRGLWLAWRTPAGGAHWPPPRRVFLAETDASADVVRVTARLQRALDIAGEPDPQVEVYPVHAELPIYQQAARAAAGLLWLRAADREIRMATVFDGVHPQTGPMFLPDHPTVDDEERQRLLAYLYRGELLMQSTSLVEDVRNPALGRAVPLGFRTDGFWIWNEATTYYLERYGLAPDPSLLGHIRRRNHVFDVDALDGATIHRAMEVLRRPVDEEAAWVFG</sequence>
<dbReference type="RefSeq" id="WP_377571223.1">
    <property type="nucleotide sequence ID" value="NZ_JBHTMP010000019.1"/>
</dbReference>
<proteinExistence type="predicted"/>
<dbReference type="EMBL" id="JBHTMP010000019">
    <property type="protein sequence ID" value="MFD1322347.1"/>
    <property type="molecule type" value="Genomic_DNA"/>
</dbReference>
<dbReference type="Proteomes" id="UP001597260">
    <property type="component" value="Unassembled WGS sequence"/>
</dbReference>
<name>A0ABW3YD16_9ACTN</name>
<evidence type="ECO:0000313" key="2">
    <source>
        <dbReference type="Proteomes" id="UP001597260"/>
    </source>
</evidence>
<keyword evidence="2" id="KW-1185">Reference proteome</keyword>
<protein>
    <submittedName>
        <fullName evidence="1">Uncharacterized protein</fullName>
    </submittedName>
</protein>
<organism evidence="1 2">
    <name type="scientific">Micromonospora sonneratiae</name>
    <dbReference type="NCBI Taxonomy" id="1184706"/>
    <lineage>
        <taxon>Bacteria</taxon>
        <taxon>Bacillati</taxon>
        <taxon>Actinomycetota</taxon>
        <taxon>Actinomycetes</taxon>
        <taxon>Micromonosporales</taxon>
        <taxon>Micromonosporaceae</taxon>
        <taxon>Micromonospora</taxon>
    </lineage>
</organism>
<evidence type="ECO:0000313" key="1">
    <source>
        <dbReference type="EMBL" id="MFD1322347.1"/>
    </source>
</evidence>
<gene>
    <name evidence="1" type="ORF">ACFQ4H_14715</name>
</gene>
<accession>A0ABW3YD16</accession>
<comment type="caution">
    <text evidence="1">The sequence shown here is derived from an EMBL/GenBank/DDBJ whole genome shotgun (WGS) entry which is preliminary data.</text>
</comment>
<reference evidence="2" key="1">
    <citation type="journal article" date="2019" name="Int. J. Syst. Evol. Microbiol.">
        <title>The Global Catalogue of Microorganisms (GCM) 10K type strain sequencing project: providing services to taxonomists for standard genome sequencing and annotation.</title>
        <authorList>
            <consortium name="The Broad Institute Genomics Platform"/>
            <consortium name="The Broad Institute Genome Sequencing Center for Infectious Disease"/>
            <person name="Wu L."/>
            <person name="Ma J."/>
        </authorList>
    </citation>
    <scope>NUCLEOTIDE SEQUENCE [LARGE SCALE GENOMIC DNA]</scope>
    <source>
        <strain evidence="2">JCM 31037</strain>
    </source>
</reference>